<evidence type="ECO:0000313" key="1">
    <source>
        <dbReference type="EMBL" id="MBV2128732.1"/>
    </source>
</evidence>
<reference evidence="1 2" key="1">
    <citation type="submission" date="2021-06" db="EMBL/GenBank/DDBJ databases">
        <title>Rheinheimera indica sp. nov., isolated from deep-sea sediment.</title>
        <authorList>
            <person name="Wang Z."/>
            <person name="Zhang X.-Y."/>
        </authorList>
    </citation>
    <scope>NUCLEOTIDE SEQUENCE [LARGE SCALE GENOMIC DNA]</scope>
    <source>
        <strain evidence="1 2">SM2107</strain>
    </source>
</reference>
<accession>A0ABS6MKH9</accession>
<name>A0ABS6MKH9_9GAMM</name>
<evidence type="ECO:0008006" key="3">
    <source>
        <dbReference type="Google" id="ProtNLM"/>
    </source>
</evidence>
<protein>
    <recommendedName>
        <fullName evidence="3">Flavodoxin-like domain-containing protein</fullName>
    </recommendedName>
</protein>
<evidence type="ECO:0000313" key="2">
    <source>
        <dbReference type="Proteomes" id="UP000704611"/>
    </source>
</evidence>
<dbReference type="RefSeq" id="WP_217668366.1">
    <property type="nucleotide sequence ID" value="NZ_JAHRID010000002.1"/>
</dbReference>
<proteinExistence type="predicted"/>
<gene>
    <name evidence="1" type="ORF">KQY15_06445</name>
</gene>
<comment type="caution">
    <text evidence="1">The sequence shown here is derived from an EMBL/GenBank/DDBJ whole genome shotgun (WGS) entry which is preliminary data.</text>
</comment>
<organism evidence="1 2">
    <name type="scientific">Arsukibacterium indicum</name>
    <dbReference type="NCBI Taxonomy" id="2848612"/>
    <lineage>
        <taxon>Bacteria</taxon>
        <taxon>Pseudomonadati</taxon>
        <taxon>Pseudomonadota</taxon>
        <taxon>Gammaproteobacteria</taxon>
        <taxon>Chromatiales</taxon>
        <taxon>Chromatiaceae</taxon>
        <taxon>Arsukibacterium</taxon>
    </lineage>
</organism>
<dbReference type="Proteomes" id="UP000704611">
    <property type="component" value="Unassembled WGS sequence"/>
</dbReference>
<keyword evidence="2" id="KW-1185">Reference proteome</keyword>
<dbReference type="EMBL" id="JAHRID010000002">
    <property type="protein sequence ID" value="MBV2128732.1"/>
    <property type="molecule type" value="Genomic_DNA"/>
</dbReference>
<sequence length="85" mass="9401">MTMLAILLSLCWLGWTLSVLWRHRQRSDATASLPLLVAYASQSGTARALALQQQQALGGPAKASVRALSELQPRQLTQVEKPFLW</sequence>